<dbReference type="GO" id="GO:0008237">
    <property type="term" value="F:metallopeptidase activity"/>
    <property type="evidence" value="ECO:0007669"/>
    <property type="project" value="InterPro"/>
</dbReference>
<evidence type="ECO:0008006" key="3">
    <source>
        <dbReference type="Google" id="ProtNLM"/>
    </source>
</evidence>
<dbReference type="HOGENOM" id="CLU_909465_0_0_1"/>
<dbReference type="Gene3D" id="3.40.390.10">
    <property type="entry name" value="Collagenase (Catalytic Domain)"/>
    <property type="match status" value="1"/>
</dbReference>
<protein>
    <recommendedName>
        <fullName evidence="3">Lysine-specific metallo-endopeptidase domain-containing protein</fullName>
    </recommendedName>
</protein>
<organism evidence="1 2">
    <name type="scientific">Phaeosphaeria nodorum (strain SN15 / ATCC MYA-4574 / FGSC 10173)</name>
    <name type="common">Glume blotch fungus</name>
    <name type="synonym">Parastagonospora nodorum</name>
    <dbReference type="NCBI Taxonomy" id="321614"/>
    <lineage>
        <taxon>Eukaryota</taxon>
        <taxon>Fungi</taxon>
        <taxon>Dikarya</taxon>
        <taxon>Ascomycota</taxon>
        <taxon>Pezizomycotina</taxon>
        <taxon>Dothideomycetes</taxon>
        <taxon>Pleosporomycetidae</taxon>
        <taxon>Pleosporales</taxon>
        <taxon>Pleosporineae</taxon>
        <taxon>Phaeosphaeriaceae</taxon>
        <taxon>Parastagonospora</taxon>
    </lineage>
</organism>
<reference evidence="2" key="1">
    <citation type="journal article" date="2007" name="Plant Cell">
        <title>Dothideomycete-plant interactions illuminated by genome sequencing and EST analysis of the wheat pathogen Stagonospora nodorum.</title>
        <authorList>
            <person name="Hane J.K."/>
            <person name="Lowe R.G."/>
            <person name="Solomon P.S."/>
            <person name="Tan K.C."/>
            <person name="Schoch C.L."/>
            <person name="Spatafora J.W."/>
            <person name="Crous P.W."/>
            <person name="Kodira C."/>
            <person name="Birren B.W."/>
            <person name="Galagan J.E."/>
            <person name="Torriani S.F."/>
            <person name="McDonald B.A."/>
            <person name="Oliver R.P."/>
        </authorList>
    </citation>
    <scope>NUCLEOTIDE SEQUENCE [LARGE SCALE GENOMIC DNA]</scope>
    <source>
        <strain evidence="2">SN15 / ATCC MYA-4574 / FGSC 10173</strain>
    </source>
</reference>
<dbReference type="KEGG" id="pno:SNOG_01875"/>
<name>Q0V289_PHANO</name>
<dbReference type="GeneID" id="5969349"/>
<evidence type="ECO:0000313" key="1">
    <source>
        <dbReference type="EMBL" id="EAT90087.2"/>
    </source>
</evidence>
<dbReference type="Proteomes" id="UP000001055">
    <property type="component" value="Unassembled WGS sequence"/>
</dbReference>
<dbReference type="AlphaFoldDB" id="Q0V289"/>
<gene>
    <name evidence="1" type="ORF">SNOG_01875</name>
</gene>
<dbReference type="VEuPathDB" id="FungiDB:JI435_018750"/>
<dbReference type="EMBL" id="CH445327">
    <property type="protein sequence ID" value="EAT90087.2"/>
    <property type="molecule type" value="Genomic_DNA"/>
</dbReference>
<evidence type="ECO:0000313" key="2">
    <source>
        <dbReference type="Proteomes" id="UP000001055"/>
    </source>
</evidence>
<accession>Q0V289</accession>
<proteinExistence type="predicted"/>
<dbReference type="RefSeq" id="XP_001792499.1">
    <property type="nucleotide sequence ID" value="XM_001792447.1"/>
</dbReference>
<dbReference type="InParanoid" id="Q0V289"/>
<dbReference type="InterPro" id="IPR024079">
    <property type="entry name" value="MetalloPept_cat_dom_sf"/>
</dbReference>
<sequence length="306" mass="34156">MYKTSELSELENKLHIFLFYRTEYFQVISMLSVSRLAYLVSVLAATARSSIIVMNCNQGTQSQDVDNAIKDVAEVARVAAAALVSGKINGKDDVFAAAYDPLIENHIRYHKDDPKSYWEDRDYYSRANGKMMPIGVARNSKDKPGVKGSYTTLGYKANDAYDTSGMAHIFLHPRRLSPPAGTDRDLRRYPDIVKDGLDGKHNKIEDIKPLAQTLLHELIHAVGGLGPPDPVNKKRDMAIHDGPSGSPKVYGWAACNARRTRNEKNNDIADCITFLAQAIYLQIQGKDTFWTTGEIDPKTLRPKQNP</sequence>